<keyword evidence="3" id="KW-1185">Reference proteome</keyword>
<dbReference type="EMBL" id="CVRQ01000027">
    <property type="protein sequence ID" value="CRL40975.1"/>
    <property type="molecule type" value="Genomic_DNA"/>
</dbReference>
<dbReference type="Proteomes" id="UP000049472">
    <property type="component" value="Unassembled WGS sequence"/>
</dbReference>
<keyword evidence="1" id="KW-0812">Transmembrane</keyword>
<feature type="transmembrane region" description="Helical" evidence="1">
    <location>
        <begin position="60"/>
        <end position="78"/>
    </location>
</feature>
<feature type="transmembrane region" description="Helical" evidence="1">
    <location>
        <begin position="20"/>
        <end position="40"/>
    </location>
</feature>
<dbReference type="PANTHER" id="PTHR40078">
    <property type="entry name" value="INTEGRAL MEMBRANE PROTEIN-RELATED"/>
    <property type="match status" value="1"/>
</dbReference>
<feature type="transmembrane region" description="Helical" evidence="1">
    <location>
        <begin position="85"/>
        <end position="104"/>
    </location>
</feature>
<protein>
    <recommendedName>
        <fullName evidence="4">YitT family protein</fullName>
    </recommendedName>
</protein>
<keyword evidence="1" id="KW-1133">Transmembrane helix</keyword>
<dbReference type="AlphaFoldDB" id="A0A0M6WTP1"/>
<organism evidence="2 3">
    <name type="scientific">Agathobacter rectalis</name>
    <dbReference type="NCBI Taxonomy" id="39491"/>
    <lineage>
        <taxon>Bacteria</taxon>
        <taxon>Bacillati</taxon>
        <taxon>Bacillota</taxon>
        <taxon>Clostridia</taxon>
        <taxon>Lachnospirales</taxon>
        <taxon>Lachnospiraceae</taxon>
        <taxon>Agathobacter</taxon>
    </lineage>
</organism>
<dbReference type="PANTHER" id="PTHR40078:SF1">
    <property type="entry name" value="INTEGRAL MEMBRANE PROTEIN"/>
    <property type="match status" value="1"/>
</dbReference>
<dbReference type="Pfam" id="PF19700">
    <property type="entry name" value="DUF6198"/>
    <property type="match status" value="1"/>
</dbReference>
<sequence>MTEEIETQENNKLPVLRGELALLVVVLINSLGVVLMLYSGSGISAISSVPYAFSEVFNKISLGTWTYIFQGLLVLSLMIMRKKFVAPYIFSFVVGFAFSEMLDVHEMWIGVLPTAIGYRVLYFIISYLLLCIGIALSNRCGLPIIPTDLFPRELADITKVKYSRIKIGYDVTCLTITALMTCIILGHLDGLGIGTILAAFTMGKVIGMIGDKMDQHVRFESFMTKRV</sequence>
<feature type="transmembrane region" description="Helical" evidence="1">
    <location>
        <begin position="192"/>
        <end position="210"/>
    </location>
</feature>
<accession>A0A0M6WTP1</accession>
<dbReference type="InterPro" id="IPR038750">
    <property type="entry name" value="YczE/YyaS-like"/>
</dbReference>
<evidence type="ECO:0000313" key="2">
    <source>
        <dbReference type="EMBL" id="CRL40975.1"/>
    </source>
</evidence>
<feature type="transmembrane region" description="Helical" evidence="1">
    <location>
        <begin position="116"/>
        <end position="136"/>
    </location>
</feature>
<evidence type="ECO:0000256" key="1">
    <source>
        <dbReference type="SAM" id="Phobius"/>
    </source>
</evidence>
<name>A0A0M6WTP1_9FIRM</name>
<evidence type="ECO:0008006" key="4">
    <source>
        <dbReference type="Google" id="ProtNLM"/>
    </source>
</evidence>
<reference evidence="3" key="1">
    <citation type="submission" date="2015-05" db="EMBL/GenBank/DDBJ databases">
        <authorList>
            <consortium name="Pathogen Informatics"/>
        </authorList>
    </citation>
    <scope>NUCLEOTIDE SEQUENCE [LARGE SCALE GENOMIC DNA]</scope>
    <source>
        <strain evidence="3">T1-815</strain>
    </source>
</reference>
<evidence type="ECO:0000313" key="3">
    <source>
        <dbReference type="Proteomes" id="UP000049472"/>
    </source>
</evidence>
<proteinExistence type="predicted"/>
<keyword evidence="1" id="KW-0472">Membrane</keyword>
<gene>
    <name evidence="2" type="ORF">T1815_25361</name>
</gene>
<feature type="transmembrane region" description="Helical" evidence="1">
    <location>
        <begin position="167"/>
        <end position="186"/>
    </location>
</feature>